<keyword evidence="1" id="KW-1133">Transmembrane helix</keyword>
<accession>A0A401URJ2</accession>
<feature type="transmembrane region" description="Helical" evidence="1">
    <location>
        <begin position="32"/>
        <end position="54"/>
    </location>
</feature>
<protein>
    <submittedName>
        <fullName evidence="2">Uncharacterized protein</fullName>
    </submittedName>
</protein>
<gene>
    <name evidence="2" type="ORF">Ctaglu_37950</name>
</gene>
<feature type="transmembrane region" description="Helical" evidence="1">
    <location>
        <begin position="6"/>
        <end position="25"/>
    </location>
</feature>
<proteinExistence type="predicted"/>
<keyword evidence="1" id="KW-0812">Transmembrane</keyword>
<comment type="caution">
    <text evidence="2">The sequence shown here is derived from an EMBL/GenBank/DDBJ whole genome shotgun (WGS) entry which is preliminary data.</text>
</comment>
<dbReference type="AlphaFoldDB" id="A0A401URJ2"/>
<dbReference type="Proteomes" id="UP000287872">
    <property type="component" value="Unassembled WGS sequence"/>
</dbReference>
<evidence type="ECO:0000256" key="1">
    <source>
        <dbReference type="SAM" id="Phobius"/>
    </source>
</evidence>
<sequence>MVMFFTLLGLFGFFIFLIWIIIALITKNQKRIPTIGLVISVVIIATVVSIPRAVSAFNVNKVNSNSGEISNYKVSKETGLEIVTSKVKIEPNLKVLYDSQRNIKEKIYYLYTLNTEEYTLEDVAYCVDVNSGELFKCSIDMILSPIE</sequence>
<keyword evidence="3" id="KW-1185">Reference proteome</keyword>
<evidence type="ECO:0000313" key="3">
    <source>
        <dbReference type="Proteomes" id="UP000287872"/>
    </source>
</evidence>
<organism evidence="2 3">
    <name type="scientific">Clostridium tagluense</name>
    <dbReference type="NCBI Taxonomy" id="360422"/>
    <lineage>
        <taxon>Bacteria</taxon>
        <taxon>Bacillati</taxon>
        <taxon>Bacillota</taxon>
        <taxon>Clostridia</taxon>
        <taxon>Eubacteriales</taxon>
        <taxon>Clostridiaceae</taxon>
        <taxon>Clostridium</taxon>
    </lineage>
</organism>
<keyword evidence="1" id="KW-0472">Membrane</keyword>
<dbReference type="RefSeq" id="WP_125004649.1">
    <property type="nucleotide sequence ID" value="NZ_BHYK01000028.1"/>
</dbReference>
<name>A0A401URJ2_9CLOT</name>
<evidence type="ECO:0000313" key="2">
    <source>
        <dbReference type="EMBL" id="GCD12172.1"/>
    </source>
</evidence>
<reference evidence="2 3" key="1">
    <citation type="submission" date="2018-11" db="EMBL/GenBank/DDBJ databases">
        <title>Genome sequencing and assembly of Clostridium tagluense strain A121.</title>
        <authorList>
            <person name="Murakami T."/>
            <person name="Segawa T."/>
            <person name="Shcherbakova V.A."/>
            <person name="Mori H."/>
            <person name="Yoshimura Y."/>
        </authorList>
    </citation>
    <scope>NUCLEOTIDE SEQUENCE [LARGE SCALE GENOMIC DNA]</scope>
    <source>
        <strain evidence="2 3">A121</strain>
    </source>
</reference>
<dbReference type="EMBL" id="BHYK01000028">
    <property type="protein sequence ID" value="GCD12172.1"/>
    <property type="molecule type" value="Genomic_DNA"/>
</dbReference>